<proteinExistence type="predicted"/>
<reference evidence="1" key="1">
    <citation type="submission" date="2022-10" db="EMBL/GenBank/DDBJ databases">
        <title>Complete Genome of Trichothecium roseum strain YXFP-22015, a Plant Pathogen Isolated from Citrus.</title>
        <authorList>
            <person name="Wang Y."/>
            <person name="Zhu L."/>
        </authorList>
    </citation>
    <scope>NUCLEOTIDE SEQUENCE</scope>
    <source>
        <strain evidence="1">YXFP-22015</strain>
    </source>
</reference>
<comment type="caution">
    <text evidence="1">The sequence shown here is derived from an EMBL/GenBank/DDBJ whole genome shotgun (WGS) entry which is preliminary data.</text>
</comment>
<keyword evidence="2" id="KW-1185">Reference proteome</keyword>
<name>A0ACC0V6U5_9HYPO</name>
<evidence type="ECO:0000313" key="1">
    <source>
        <dbReference type="EMBL" id="KAI9902108.1"/>
    </source>
</evidence>
<dbReference type="EMBL" id="CM047942">
    <property type="protein sequence ID" value="KAI9902108.1"/>
    <property type="molecule type" value="Genomic_DNA"/>
</dbReference>
<evidence type="ECO:0000313" key="2">
    <source>
        <dbReference type="Proteomes" id="UP001163324"/>
    </source>
</evidence>
<accession>A0ACC0V6U5</accession>
<protein>
    <submittedName>
        <fullName evidence="1">Uncharacterized protein</fullName>
    </submittedName>
</protein>
<dbReference type="Proteomes" id="UP001163324">
    <property type="component" value="Chromosome 3"/>
</dbReference>
<sequence length="180" mass="20144">MPWDDDLDAQVSNHTLAWMARHLNGTEHAVNVSVPRAADAAADSGGRSGTSSPPPLREKTYLLDVNPYHAEAGPGDAANVIDARWIDTENGMFVDITGVRQREGDGPGPALWSCKNHHRYAGQDLWPLRTTEFEGVEARVPYSVENILRQEYGDASLVLEEFEGHRWDYDLKKWIKMEDS</sequence>
<organism evidence="1 2">
    <name type="scientific">Trichothecium roseum</name>
    <dbReference type="NCBI Taxonomy" id="47278"/>
    <lineage>
        <taxon>Eukaryota</taxon>
        <taxon>Fungi</taxon>
        <taxon>Dikarya</taxon>
        <taxon>Ascomycota</taxon>
        <taxon>Pezizomycotina</taxon>
        <taxon>Sordariomycetes</taxon>
        <taxon>Hypocreomycetidae</taxon>
        <taxon>Hypocreales</taxon>
        <taxon>Hypocreales incertae sedis</taxon>
        <taxon>Trichothecium</taxon>
    </lineage>
</organism>
<gene>
    <name evidence="1" type="ORF">N3K66_003925</name>
</gene>